<accession>A0A9D2QFT6</accession>
<evidence type="ECO:0000259" key="1">
    <source>
        <dbReference type="Pfam" id="PF14317"/>
    </source>
</evidence>
<sequence length="81" mass="9271">GGKPLERRVVFYMSGLEVFSNNGAHSVFRYGDITRITASKSLYVLVVQKKLSLLVLKDSFTKGTLEEWKTFMNKKGLWKVK</sequence>
<evidence type="ECO:0000313" key="3">
    <source>
        <dbReference type="Proteomes" id="UP000823922"/>
    </source>
</evidence>
<dbReference type="Proteomes" id="UP000823922">
    <property type="component" value="Unassembled WGS sequence"/>
</dbReference>
<gene>
    <name evidence="2" type="ORF">H9926_02175</name>
</gene>
<evidence type="ECO:0000313" key="2">
    <source>
        <dbReference type="EMBL" id="HJC86806.1"/>
    </source>
</evidence>
<protein>
    <submittedName>
        <fullName evidence="2">YcxB family protein</fullName>
    </submittedName>
</protein>
<dbReference type="InterPro" id="IPR025588">
    <property type="entry name" value="YcxB-like_C"/>
</dbReference>
<reference evidence="2" key="2">
    <citation type="submission" date="2021-04" db="EMBL/GenBank/DDBJ databases">
        <authorList>
            <person name="Gilroy R."/>
        </authorList>
    </citation>
    <scope>NUCLEOTIDE SEQUENCE</scope>
    <source>
        <strain evidence="2">ChiBcec1-1630</strain>
    </source>
</reference>
<dbReference type="EMBL" id="DWVS01000047">
    <property type="protein sequence ID" value="HJC86806.1"/>
    <property type="molecule type" value="Genomic_DNA"/>
</dbReference>
<dbReference type="AlphaFoldDB" id="A0A9D2QFT6"/>
<feature type="non-terminal residue" evidence="2">
    <location>
        <position position="1"/>
    </location>
</feature>
<reference evidence="2" key="1">
    <citation type="journal article" date="2021" name="PeerJ">
        <title>Extensive microbial diversity within the chicken gut microbiome revealed by metagenomics and culture.</title>
        <authorList>
            <person name="Gilroy R."/>
            <person name="Ravi A."/>
            <person name="Getino M."/>
            <person name="Pursley I."/>
            <person name="Horton D.L."/>
            <person name="Alikhan N.F."/>
            <person name="Baker D."/>
            <person name="Gharbi K."/>
            <person name="Hall N."/>
            <person name="Watson M."/>
            <person name="Adriaenssens E.M."/>
            <person name="Foster-Nyarko E."/>
            <person name="Jarju S."/>
            <person name="Secka A."/>
            <person name="Antonio M."/>
            <person name="Oren A."/>
            <person name="Chaudhuri R.R."/>
            <person name="La Ragione R."/>
            <person name="Hildebrand F."/>
            <person name="Pallen M.J."/>
        </authorList>
    </citation>
    <scope>NUCLEOTIDE SEQUENCE</scope>
    <source>
        <strain evidence="2">ChiBcec1-1630</strain>
    </source>
</reference>
<dbReference type="Pfam" id="PF14317">
    <property type="entry name" value="YcxB"/>
    <property type="match status" value="1"/>
</dbReference>
<organism evidence="2 3">
    <name type="scientific">Candidatus Eisenbergiella intestinigallinarum</name>
    <dbReference type="NCBI Taxonomy" id="2838549"/>
    <lineage>
        <taxon>Bacteria</taxon>
        <taxon>Bacillati</taxon>
        <taxon>Bacillota</taxon>
        <taxon>Clostridia</taxon>
        <taxon>Lachnospirales</taxon>
        <taxon>Lachnospiraceae</taxon>
        <taxon>Eisenbergiella</taxon>
    </lineage>
</organism>
<comment type="caution">
    <text evidence="2">The sequence shown here is derived from an EMBL/GenBank/DDBJ whole genome shotgun (WGS) entry which is preliminary data.</text>
</comment>
<feature type="domain" description="YcxB-like C-terminal" evidence="1">
    <location>
        <begin position="11"/>
        <end position="72"/>
    </location>
</feature>
<name>A0A9D2QFT6_9FIRM</name>
<proteinExistence type="predicted"/>